<organism evidence="2 3">
    <name type="scientific">Eubacterium ramulus</name>
    <dbReference type="NCBI Taxonomy" id="39490"/>
    <lineage>
        <taxon>Bacteria</taxon>
        <taxon>Bacillati</taxon>
        <taxon>Bacillota</taxon>
        <taxon>Clostridia</taxon>
        <taxon>Eubacteriales</taxon>
        <taxon>Eubacteriaceae</taxon>
        <taxon>Eubacterium</taxon>
    </lineage>
</organism>
<protein>
    <submittedName>
        <fullName evidence="2">Uncharacterized protein</fullName>
    </submittedName>
</protein>
<proteinExistence type="predicted"/>
<dbReference type="STRING" id="39490.ERS852448_02375"/>
<dbReference type="EMBL" id="CYYA01000018">
    <property type="protein sequence ID" value="CUN20222.1"/>
    <property type="molecule type" value="Genomic_DNA"/>
</dbReference>
<sequence length="431" mass="48137">MKNAERVTGTKKMFREKRFLQKKRLLAVLLLTVLSICLVGGCGSKPVSTQDADILSSYIGFWRYEGTPTYVTINDQYQWATTDFYGNQLDSGVITTDENGLNLSRADGSFVSTLAVTDTGLVDGGGNTLVPSEGLVFLPTAADALNQTIAFPGNFGNVTINYPAQMNAYPYVSYTDSLGFDALVKNGTDDYYTNIMIGFQPIAGYDDNMTKGLASAQPYLENMMQTLLQNMYGANMTQFIGANCIDGGDHYSIVGSMWMSSGIFGDGSSVPLRANMEVRYYGPTGYVMVIMVIAPESRLQNYVDIANNMLTTCAYTAGWSTAPKEVPQAPPQDAKKSDSASDDGVSYYWYDSDGDVWYWDGYENHFIGYGDSGYIDDDGFYDYYDDGYYDDYDPWSDPGDYYDDYNDDDWDYYDYNDDYAYDDEGWGDYFD</sequence>
<dbReference type="AlphaFoldDB" id="A0A173UYP6"/>
<dbReference type="RefSeq" id="WP_055290643.1">
    <property type="nucleotide sequence ID" value="NZ_CYYA01000018.1"/>
</dbReference>
<reference evidence="2 3" key="1">
    <citation type="submission" date="2015-09" db="EMBL/GenBank/DDBJ databases">
        <authorList>
            <consortium name="Pathogen Informatics"/>
        </authorList>
    </citation>
    <scope>NUCLEOTIDE SEQUENCE [LARGE SCALE GENOMIC DNA]</scope>
    <source>
        <strain evidence="2 3">2789STDY5608891</strain>
    </source>
</reference>
<evidence type="ECO:0000313" key="3">
    <source>
        <dbReference type="Proteomes" id="UP000095492"/>
    </source>
</evidence>
<feature type="region of interest" description="Disordered" evidence="1">
    <location>
        <begin position="323"/>
        <end position="342"/>
    </location>
</feature>
<accession>A0A173UYP6</accession>
<dbReference type="OrthoDB" id="2050035at2"/>
<dbReference type="Proteomes" id="UP000095492">
    <property type="component" value="Unassembled WGS sequence"/>
</dbReference>
<evidence type="ECO:0000256" key="1">
    <source>
        <dbReference type="SAM" id="MobiDB-lite"/>
    </source>
</evidence>
<gene>
    <name evidence="2" type="ORF">ERS852448_02375</name>
</gene>
<evidence type="ECO:0000313" key="2">
    <source>
        <dbReference type="EMBL" id="CUN20222.1"/>
    </source>
</evidence>
<name>A0A173UYP6_EUBRA</name>